<protein>
    <submittedName>
        <fullName evidence="1">Uncharacterized protein</fullName>
    </submittedName>
</protein>
<dbReference type="EMBL" id="QUTE01001789">
    <property type="protein sequence ID" value="RHZ41076.1"/>
    <property type="molecule type" value="Genomic_DNA"/>
</dbReference>
<gene>
    <name evidence="1" type="ORF">DYB30_012965</name>
    <name evidence="2" type="ORF">DYB31_007217</name>
</gene>
<dbReference type="EMBL" id="QUTD01002981">
    <property type="protein sequence ID" value="RHY74554.1"/>
    <property type="molecule type" value="Genomic_DNA"/>
</dbReference>
<evidence type="ECO:0000313" key="4">
    <source>
        <dbReference type="Proteomes" id="UP000266643"/>
    </source>
</evidence>
<proteinExistence type="predicted"/>
<accession>A0A397E2U6</accession>
<sequence length="196" mass="22906">MEYDPSTMSSIGYSRAHGIKWSTWQRWLQNKDAILESKANKKRLSLGGQGRHELVPFAKDLNAFMNEVREQEHHLTHTHLITYMKTHHQDWLTDYLAAKKTEDRAYHSRMRLCQRFYQRYQFSQRVPCVSKVKQDELRDIHEKYASHFWAKFATTAHVDIINVDETSVYYDMPPGKTLAKVGGSSKVDKSQSTPTA</sequence>
<evidence type="ECO:0000313" key="1">
    <source>
        <dbReference type="EMBL" id="RHY74554.1"/>
    </source>
</evidence>
<evidence type="ECO:0000313" key="3">
    <source>
        <dbReference type="Proteomes" id="UP000266196"/>
    </source>
</evidence>
<evidence type="ECO:0000313" key="2">
    <source>
        <dbReference type="EMBL" id="RHZ41076.1"/>
    </source>
</evidence>
<dbReference type="VEuPathDB" id="FungiDB:H257_17431"/>
<dbReference type="Proteomes" id="UP000266643">
    <property type="component" value="Unassembled WGS sequence"/>
</dbReference>
<organism evidence="1 4">
    <name type="scientific">Aphanomyces astaci</name>
    <name type="common">Crayfish plague agent</name>
    <dbReference type="NCBI Taxonomy" id="112090"/>
    <lineage>
        <taxon>Eukaryota</taxon>
        <taxon>Sar</taxon>
        <taxon>Stramenopiles</taxon>
        <taxon>Oomycota</taxon>
        <taxon>Saprolegniomycetes</taxon>
        <taxon>Saprolegniales</taxon>
        <taxon>Verrucalvaceae</taxon>
        <taxon>Aphanomyces</taxon>
    </lineage>
</organism>
<reference evidence="3 4" key="1">
    <citation type="submission" date="2018-08" db="EMBL/GenBank/DDBJ databases">
        <title>Aphanomyces genome sequencing and annotation.</title>
        <authorList>
            <person name="Minardi D."/>
            <person name="Oidtmann B."/>
            <person name="Van Der Giezen M."/>
            <person name="Studholme D.J."/>
        </authorList>
    </citation>
    <scope>NUCLEOTIDE SEQUENCE [LARGE SCALE GENOMIC DNA]</scope>
    <source>
        <strain evidence="2 3">197901</strain>
        <strain evidence="1 4">D2</strain>
    </source>
</reference>
<name>A0A397E2U6_APHAT</name>
<dbReference type="AlphaFoldDB" id="A0A397E2U6"/>
<dbReference type="Proteomes" id="UP000266196">
    <property type="component" value="Unassembled WGS sequence"/>
</dbReference>
<comment type="caution">
    <text evidence="1">The sequence shown here is derived from an EMBL/GenBank/DDBJ whole genome shotgun (WGS) entry which is preliminary data.</text>
</comment>